<dbReference type="SMART" id="SM00563">
    <property type="entry name" value="PlsC"/>
    <property type="match status" value="1"/>
</dbReference>
<evidence type="ECO:0000256" key="2">
    <source>
        <dbReference type="ARBA" id="ARBA00022679"/>
    </source>
</evidence>
<keyword evidence="3 5" id="KW-0012">Acyltransferase</keyword>
<dbReference type="RefSeq" id="WP_046519544.1">
    <property type="nucleotide sequence ID" value="NZ_LAVS01000013.1"/>
</dbReference>
<dbReference type="Pfam" id="PF01553">
    <property type="entry name" value="Acyltransferase"/>
    <property type="match status" value="1"/>
</dbReference>
<dbReference type="GO" id="GO:0006654">
    <property type="term" value="P:phosphatidic acid biosynthetic process"/>
    <property type="evidence" value="ECO:0007669"/>
    <property type="project" value="TreeGrafter"/>
</dbReference>
<dbReference type="PANTHER" id="PTHR10434">
    <property type="entry name" value="1-ACYL-SN-GLYCEROL-3-PHOSPHATE ACYLTRANSFERASE"/>
    <property type="match status" value="1"/>
</dbReference>
<evidence type="ECO:0000259" key="4">
    <source>
        <dbReference type="SMART" id="SM00563"/>
    </source>
</evidence>
<accession>A0A3P3QQ17</accession>
<dbReference type="OrthoDB" id="9796839at2"/>
<gene>
    <name evidence="5" type="ORF">EIK76_04515</name>
</gene>
<dbReference type="CDD" id="cd07988">
    <property type="entry name" value="LPLAT_ABO13168-like"/>
    <property type="match status" value="1"/>
</dbReference>
<keyword evidence="6" id="KW-1185">Reference proteome</keyword>
<feature type="domain" description="Phospholipid/glycerol acyltransferase" evidence="4">
    <location>
        <begin position="46"/>
        <end position="158"/>
    </location>
</feature>
<keyword evidence="2 5" id="KW-0808">Transferase</keyword>
<organism evidence="5 6">
    <name type="scientific">Rheinheimera mesophila</name>
    <dbReference type="NCBI Taxonomy" id="1547515"/>
    <lineage>
        <taxon>Bacteria</taxon>
        <taxon>Pseudomonadati</taxon>
        <taxon>Pseudomonadota</taxon>
        <taxon>Gammaproteobacteria</taxon>
        <taxon>Chromatiales</taxon>
        <taxon>Chromatiaceae</taxon>
        <taxon>Rheinheimera</taxon>
    </lineage>
</organism>
<dbReference type="EMBL" id="RRCF01000001">
    <property type="protein sequence ID" value="RRJ23341.1"/>
    <property type="molecule type" value="Genomic_DNA"/>
</dbReference>
<evidence type="ECO:0000313" key="5">
    <source>
        <dbReference type="EMBL" id="RRJ23341.1"/>
    </source>
</evidence>
<dbReference type="Proteomes" id="UP000276260">
    <property type="component" value="Unassembled WGS sequence"/>
</dbReference>
<dbReference type="GO" id="GO:0003841">
    <property type="term" value="F:1-acylglycerol-3-phosphate O-acyltransferase activity"/>
    <property type="evidence" value="ECO:0007669"/>
    <property type="project" value="TreeGrafter"/>
</dbReference>
<dbReference type="SUPFAM" id="SSF69593">
    <property type="entry name" value="Glycerol-3-phosphate (1)-acyltransferase"/>
    <property type="match status" value="1"/>
</dbReference>
<reference evidence="5 6" key="1">
    <citation type="submission" date="2018-11" db="EMBL/GenBank/DDBJ databases">
        <title>Draft genome analysis of Rheinheimera mesophila isolated from an industrial waste site.</title>
        <authorList>
            <person name="Yu Q."/>
            <person name="Qi Y."/>
            <person name="Zhang H."/>
            <person name="Lu Y."/>
            <person name="Pu J."/>
        </authorList>
    </citation>
    <scope>NUCLEOTIDE SEQUENCE [LARGE SCALE GENOMIC DNA]</scope>
    <source>
        <strain evidence="5 6">IITR13</strain>
    </source>
</reference>
<proteinExistence type="predicted"/>
<evidence type="ECO:0000256" key="3">
    <source>
        <dbReference type="ARBA" id="ARBA00023315"/>
    </source>
</evidence>
<dbReference type="AlphaFoldDB" id="A0A3P3QQ17"/>
<protein>
    <submittedName>
        <fullName evidence="5">Acyltransferase</fullName>
    </submittedName>
</protein>
<dbReference type="InterPro" id="IPR002123">
    <property type="entry name" value="Plipid/glycerol_acylTrfase"/>
</dbReference>
<sequence>MSGLPVVPADLPRRNSKLGQTLGLCLLKLLGGWTIDGEVPDHKKMVIAVAPHTSNQDFFVGIAAALALDLNIRFLGKHSIFVWPVKRLLRALGGIPVDRRHPHGVVGQVVAEFAQHQTLLLGLSPEGSRKKVEQWRSGFWHIAKQANVPVCLIGLDYKHKQLVFGPCVTVGENFADDLQQMRLFFQQMTAKYPENA</sequence>
<name>A0A3P3QQ17_9GAMM</name>
<comment type="caution">
    <text evidence="5">The sequence shown here is derived from an EMBL/GenBank/DDBJ whole genome shotgun (WGS) entry which is preliminary data.</text>
</comment>
<evidence type="ECO:0000256" key="1">
    <source>
        <dbReference type="ARBA" id="ARBA00005189"/>
    </source>
</evidence>
<dbReference type="PANTHER" id="PTHR10434:SF9">
    <property type="entry name" value="PHOSPHOLIPID_GLYCEROL ACYLTRANSFERASE DOMAIN-CONTAINING PROTEIN"/>
    <property type="match status" value="1"/>
</dbReference>
<comment type="pathway">
    <text evidence="1">Lipid metabolism.</text>
</comment>
<evidence type="ECO:0000313" key="6">
    <source>
        <dbReference type="Proteomes" id="UP000276260"/>
    </source>
</evidence>